<accession>A0A1F6NGF0</accession>
<dbReference type="AlphaFoldDB" id="A0A1F6NGF0"/>
<dbReference type="Pfam" id="PF01875">
    <property type="entry name" value="Memo"/>
    <property type="match status" value="1"/>
</dbReference>
<dbReference type="InterPro" id="IPR052169">
    <property type="entry name" value="CW_Biosynth-Accessory"/>
</dbReference>
<dbReference type="Proteomes" id="UP000176300">
    <property type="component" value="Unassembled WGS sequence"/>
</dbReference>
<dbReference type="CDD" id="cd07381">
    <property type="entry name" value="MPP_CapA"/>
    <property type="match status" value="1"/>
</dbReference>
<dbReference type="PANTHER" id="PTHR33393">
    <property type="entry name" value="POLYGLUTAMINE SYNTHESIS ACCESSORY PROTEIN RV0574C-RELATED"/>
    <property type="match status" value="1"/>
</dbReference>
<dbReference type="SUPFAM" id="SSF56300">
    <property type="entry name" value="Metallo-dependent phosphatases"/>
    <property type="match status" value="1"/>
</dbReference>
<keyword evidence="2" id="KW-1133">Transmembrane helix</keyword>
<dbReference type="Gene3D" id="3.60.21.10">
    <property type="match status" value="1"/>
</dbReference>
<keyword evidence="2" id="KW-0812">Transmembrane</keyword>
<dbReference type="SMART" id="SM00854">
    <property type="entry name" value="PGA_cap"/>
    <property type="match status" value="1"/>
</dbReference>
<feature type="domain" description="Capsule synthesis protein CapA" evidence="3">
    <location>
        <begin position="299"/>
        <end position="527"/>
    </location>
</feature>
<gene>
    <name evidence="4" type="ORF">A2373_00160</name>
</gene>
<feature type="transmembrane region" description="Helical" evidence="2">
    <location>
        <begin position="7"/>
        <end position="28"/>
    </location>
</feature>
<evidence type="ECO:0000256" key="1">
    <source>
        <dbReference type="ARBA" id="ARBA00005662"/>
    </source>
</evidence>
<dbReference type="InterPro" id="IPR019079">
    <property type="entry name" value="Capsule_synth_CapA"/>
</dbReference>
<protein>
    <submittedName>
        <fullName evidence="4">AmmeMemoRadiSam system protein B</fullName>
    </submittedName>
</protein>
<evidence type="ECO:0000313" key="4">
    <source>
        <dbReference type="EMBL" id="OGH82997.1"/>
    </source>
</evidence>
<dbReference type="CDD" id="cd07361">
    <property type="entry name" value="MEMO_like"/>
    <property type="match status" value="1"/>
</dbReference>
<proteinExistence type="inferred from homology"/>
<dbReference type="InterPro" id="IPR029052">
    <property type="entry name" value="Metallo-depent_PP-like"/>
</dbReference>
<comment type="similarity">
    <text evidence="1">Belongs to the CapA family.</text>
</comment>
<keyword evidence="2" id="KW-0472">Membrane</keyword>
<name>A0A1F6NGF0_9BACT</name>
<dbReference type="STRING" id="1798697.A2373_00160"/>
<dbReference type="EMBL" id="MFQS01000024">
    <property type="protein sequence ID" value="OGH82997.1"/>
    <property type="molecule type" value="Genomic_DNA"/>
</dbReference>
<dbReference type="PANTHER" id="PTHR33393:SF11">
    <property type="entry name" value="POLYGLUTAMINE SYNTHESIS ACCESSORY PROTEIN RV0574C-RELATED"/>
    <property type="match status" value="1"/>
</dbReference>
<evidence type="ECO:0000259" key="3">
    <source>
        <dbReference type="SMART" id="SM00854"/>
    </source>
</evidence>
<dbReference type="Gene3D" id="3.40.830.10">
    <property type="entry name" value="LigB-like"/>
    <property type="match status" value="1"/>
</dbReference>
<dbReference type="NCBIfam" id="TIGR04336">
    <property type="entry name" value="AmmeMemoSam_B"/>
    <property type="match status" value="1"/>
</dbReference>
<sequence length="566" mass="63597">MIKKYKAILITTITGLSLLGLFAVFSILRSPVVDYSRTEFHSANPNNKEFFETAYSFANKKTNFTDGDVVAGIIPHHLLAADLIADFFHNLEGQNYDLVVLIGPNHFLTGQSDIITSIYDWQTPYGILRHDDEVLVKLLNTDLDIDIEENVIENEHSINSEVAFIKKTFPQAAFVPFVLKPTVDQQTAVKLAEALFKISQDKKVLVLASVDFSHYKTSQEAQYDDERSIAAIGGFNFSDIYNIEVDSPPSIYTLLEFSRLSGTDFELLNNSNSALLSGRPDLISTTSYVTGYFDQSKINLLFVGDIMLDRGVKTLINQKGLDYILGDLVNNKFFSGYDLIGANLEGAVTNGGKHYDPVKEFDFAFDPVFVSQLSEYGFNFFNLANNHFSDQGERGMEETKNNLGRLKIAYSGCRDGTISDCSSVIISIKDKKIGMVGLSMVGLKPDIEKVKEAINFLKDKTDWVIVNIHWGEEYDLNFNKIQKEIAYQLIDDGADVIIGHHPHVVQEVEVYKGRPIFYSLGNFIFDQYFSDKTQEGLAVSLDILDNEIKYTLYPFKTINGKIILSN</sequence>
<evidence type="ECO:0000256" key="2">
    <source>
        <dbReference type="SAM" id="Phobius"/>
    </source>
</evidence>
<comment type="caution">
    <text evidence="4">The sequence shown here is derived from an EMBL/GenBank/DDBJ whole genome shotgun (WGS) entry which is preliminary data.</text>
</comment>
<dbReference type="InterPro" id="IPR002737">
    <property type="entry name" value="MEMO1_fam"/>
</dbReference>
<organism evidence="4 5">
    <name type="scientific">Candidatus Magasanikbacteria bacterium RIFOXYB1_FULL_40_15</name>
    <dbReference type="NCBI Taxonomy" id="1798697"/>
    <lineage>
        <taxon>Bacteria</taxon>
        <taxon>Candidatus Magasanikiibacteriota</taxon>
    </lineage>
</organism>
<dbReference type="Pfam" id="PF09587">
    <property type="entry name" value="PGA_cap"/>
    <property type="match status" value="1"/>
</dbReference>
<evidence type="ECO:0000313" key="5">
    <source>
        <dbReference type="Proteomes" id="UP000176300"/>
    </source>
</evidence>
<reference evidence="4 5" key="1">
    <citation type="journal article" date="2016" name="Nat. Commun.">
        <title>Thousands of microbial genomes shed light on interconnected biogeochemical processes in an aquifer system.</title>
        <authorList>
            <person name="Anantharaman K."/>
            <person name="Brown C.T."/>
            <person name="Hug L.A."/>
            <person name="Sharon I."/>
            <person name="Castelle C.J."/>
            <person name="Probst A.J."/>
            <person name="Thomas B.C."/>
            <person name="Singh A."/>
            <person name="Wilkins M.J."/>
            <person name="Karaoz U."/>
            <person name="Brodie E.L."/>
            <person name="Williams K.H."/>
            <person name="Hubbard S.S."/>
            <person name="Banfield J.F."/>
        </authorList>
    </citation>
    <scope>NUCLEOTIDE SEQUENCE [LARGE SCALE GENOMIC DNA]</scope>
</reference>